<reference evidence="1 2" key="1">
    <citation type="submission" date="2016-10" db="EMBL/GenBank/DDBJ databases">
        <authorList>
            <person name="de Groot N.N."/>
        </authorList>
    </citation>
    <scope>NUCLEOTIDE SEQUENCE [LARGE SCALE GENOMIC DNA]</scope>
    <source>
        <strain evidence="1 2">DSM 14045</strain>
    </source>
</reference>
<name>A0A1H3K7S3_9FIRM</name>
<dbReference type="OrthoDB" id="9769353at2"/>
<accession>A0A1H3K7S3</accession>
<dbReference type="STRING" id="1122142.SAMN02910414_01638"/>
<dbReference type="EMBL" id="FNPG01000019">
    <property type="protein sequence ID" value="SDY47805.1"/>
    <property type="molecule type" value="Genomic_DNA"/>
</dbReference>
<dbReference type="Proteomes" id="UP000183918">
    <property type="component" value="Unassembled WGS sequence"/>
</dbReference>
<sequence>MLSNVKYIGDSYVNTTEGEYHYSNHHPAIILPKIFDTVQSIKVSRSNIIENPDGTTSKKHTKYSGKRVVHETVDIEQLKYDLGFEEIIPPQD</sequence>
<dbReference type="RefSeq" id="WP_022750452.1">
    <property type="nucleotide sequence ID" value="NZ_FNPG01000019.1"/>
</dbReference>
<evidence type="ECO:0000313" key="1">
    <source>
        <dbReference type="EMBL" id="SDY47805.1"/>
    </source>
</evidence>
<protein>
    <recommendedName>
        <fullName evidence="3">Recombinase</fullName>
    </recommendedName>
</protein>
<evidence type="ECO:0008006" key="3">
    <source>
        <dbReference type="Google" id="ProtNLM"/>
    </source>
</evidence>
<organism evidence="1 2">
    <name type="scientific">Lachnobacterium bovis DSM 14045</name>
    <dbReference type="NCBI Taxonomy" id="1122142"/>
    <lineage>
        <taxon>Bacteria</taxon>
        <taxon>Bacillati</taxon>
        <taxon>Bacillota</taxon>
        <taxon>Clostridia</taxon>
        <taxon>Lachnospirales</taxon>
        <taxon>Lachnospiraceae</taxon>
        <taxon>Lachnobacterium</taxon>
    </lineage>
</organism>
<gene>
    <name evidence="1" type="ORF">SAMN02910414_01638</name>
</gene>
<proteinExistence type="predicted"/>
<evidence type="ECO:0000313" key="2">
    <source>
        <dbReference type="Proteomes" id="UP000183918"/>
    </source>
</evidence>
<keyword evidence="2" id="KW-1185">Reference proteome</keyword>
<dbReference type="AlphaFoldDB" id="A0A1H3K7S3"/>